<keyword evidence="1" id="KW-1133">Transmembrane helix</keyword>
<reference evidence="2 3" key="1">
    <citation type="journal article" date="2005" name="Science">
        <title>Genome of the host-cell transforming parasite Theileria annulata compared with T. parva.</title>
        <authorList>
            <person name="Pain A."/>
            <person name="Renauld H."/>
            <person name="Berriman M."/>
            <person name="Murphy L."/>
            <person name="Yeats C.A."/>
            <person name="Weir W."/>
            <person name="Kerhornou A."/>
            <person name="Aslett M."/>
            <person name="Bishop R."/>
            <person name="Bouchier C."/>
            <person name="Cochet M."/>
            <person name="Coulson R.M.R."/>
            <person name="Cronin A."/>
            <person name="de Villiers E.P."/>
            <person name="Fraser A."/>
            <person name="Fosker N."/>
            <person name="Gardner M."/>
            <person name="Goble A."/>
            <person name="Griffiths-Jones S."/>
            <person name="Harris D.E."/>
            <person name="Katzer F."/>
            <person name="Larke N."/>
            <person name="Lord A."/>
            <person name="Maser P."/>
            <person name="McKellar S."/>
            <person name="Mooney P."/>
            <person name="Morton F."/>
            <person name="Nene V."/>
            <person name="O'Neil S."/>
            <person name="Price C."/>
            <person name="Quail M.A."/>
            <person name="Rabbinowitsch E."/>
            <person name="Rawlings N.D."/>
            <person name="Rutter S."/>
            <person name="Saunders D."/>
            <person name="Seeger K."/>
            <person name="Shah T."/>
            <person name="Squares R."/>
            <person name="Squares S."/>
            <person name="Tivey A."/>
            <person name="Walker A.R."/>
            <person name="Woodward J."/>
            <person name="Dobbelaere D.A.E."/>
            <person name="Langsley G."/>
            <person name="Rajandream M.A."/>
            <person name="McKeever D."/>
            <person name="Shiels B."/>
            <person name="Tait A."/>
            <person name="Barrell B.G."/>
            <person name="Hall N."/>
        </authorList>
    </citation>
    <scope>NUCLEOTIDE SEQUENCE [LARGE SCALE GENOMIC DNA]</scope>
    <source>
        <strain evidence="3">Ankara</strain>
    </source>
</reference>
<keyword evidence="3" id="KW-1185">Reference proteome</keyword>
<organism evidence="2 3">
    <name type="scientific">Theileria annulata</name>
    <dbReference type="NCBI Taxonomy" id="5874"/>
    <lineage>
        <taxon>Eukaryota</taxon>
        <taxon>Sar</taxon>
        <taxon>Alveolata</taxon>
        <taxon>Apicomplexa</taxon>
        <taxon>Aconoidasida</taxon>
        <taxon>Piroplasmida</taxon>
        <taxon>Theileriidae</taxon>
        <taxon>Theileria</taxon>
    </lineage>
</organism>
<evidence type="ECO:0000313" key="3">
    <source>
        <dbReference type="Proteomes" id="UP000001950"/>
    </source>
</evidence>
<dbReference type="RefSeq" id="XP_954066.1">
    <property type="nucleotide sequence ID" value="XM_948973.1"/>
</dbReference>
<dbReference type="EMBL" id="CR940347">
    <property type="protein sequence ID" value="CAI73389.1"/>
    <property type="molecule type" value="Genomic_DNA"/>
</dbReference>
<sequence>MIFCTSPGQVVSHTLSVCVLLSIISTSCNISRIDKPSKHYNRASLKCTYLHYILDYLSNIVKFLTYLFSVWVGILGIHNKFTSNKPRISTSKVQ</sequence>
<dbReference type="InParanoid" id="Q4UHQ0"/>
<protein>
    <submittedName>
        <fullName evidence="2">Uncharacterized protein</fullName>
    </submittedName>
</protein>
<name>Q4UHQ0_THEAN</name>
<evidence type="ECO:0000256" key="1">
    <source>
        <dbReference type="SAM" id="Phobius"/>
    </source>
</evidence>
<dbReference type="AlphaFoldDB" id="Q4UHQ0"/>
<proteinExistence type="predicted"/>
<keyword evidence="1" id="KW-0812">Transmembrane</keyword>
<keyword evidence="1" id="KW-0472">Membrane</keyword>
<dbReference type="Proteomes" id="UP000001950">
    <property type="component" value="Chromosome 1"/>
</dbReference>
<dbReference type="KEGG" id="tan:TA06420"/>
<feature type="transmembrane region" description="Helical" evidence="1">
    <location>
        <begin position="60"/>
        <end position="77"/>
    </location>
</feature>
<accession>Q4UHQ0</accession>
<dbReference type="VEuPathDB" id="PiroplasmaDB:TA06420"/>
<dbReference type="GeneID" id="3864523"/>
<gene>
    <name evidence="2" type="ORF">TA06420</name>
</gene>
<evidence type="ECO:0000313" key="2">
    <source>
        <dbReference type="EMBL" id="CAI73389.1"/>
    </source>
</evidence>